<sequence length="257" mass="28411">MEMEILGSGEAYDSLRVNASVLLDEAHFRLLIDCGPGVPQALWRRQLAPDEIDAIFFTHCHPDHALGLTSLLNWQESLGRRAPLHIIAPRRQLEVLRQLAHYAFWPAGKPCFTIGWQASERLTRLGPWQCRLAPTRHSLPNSSLLLSGSAGSLLYSGDGRLSPAGAALLLQADMALIECFSVDDDAPYHGCWSSIRDLARKPGAPLGLYHIQQQQRSRLQQAIADSAGVFLPEQGDRWRLSQQRWLACPPRPAGSAA</sequence>
<evidence type="ECO:0000259" key="1">
    <source>
        <dbReference type="SMART" id="SM00849"/>
    </source>
</evidence>
<dbReference type="EMBL" id="VYKJ01000015">
    <property type="protein sequence ID" value="KAA8996161.1"/>
    <property type="molecule type" value="Genomic_DNA"/>
</dbReference>
<dbReference type="Pfam" id="PF23023">
    <property type="entry name" value="Anti-Pycsar_Apyc1"/>
    <property type="match status" value="1"/>
</dbReference>
<comment type="caution">
    <text evidence="2">The sequence shown here is derived from an EMBL/GenBank/DDBJ whole genome shotgun (WGS) entry which is preliminary data.</text>
</comment>
<dbReference type="Gene3D" id="3.60.15.10">
    <property type="entry name" value="Ribonuclease Z/Hydroxyacylglutathione hydrolase-like"/>
    <property type="match status" value="1"/>
</dbReference>
<evidence type="ECO:0000313" key="3">
    <source>
        <dbReference type="Proteomes" id="UP000335415"/>
    </source>
</evidence>
<proteinExistence type="predicted"/>
<dbReference type="Proteomes" id="UP000335415">
    <property type="component" value="Unassembled WGS sequence"/>
</dbReference>
<reference evidence="2 3" key="1">
    <citation type="submission" date="2019-09" db="EMBL/GenBank/DDBJ databases">
        <authorList>
            <person name="Li Y."/>
        </authorList>
    </citation>
    <scope>NUCLEOTIDE SEQUENCE [LARGE SCALE GENOMIC DNA]</scope>
    <source>
        <strain evidence="2 3">L3-3HA</strain>
    </source>
</reference>
<gene>
    <name evidence="2" type="ORF">FJU30_22625</name>
</gene>
<organism evidence="2 3">
    <name type="scientific">Affinibrenneria salicis</name>
    <dbReference type="NCBI Taxonomy" id="2590031"/>
    <lineage>
        <taxon>Bacteria</taxon>
        <taxon>Pseudomonadati</taxon>
        <taxon>Pseudomonadota</taxon>
        <taxon>Gammaproteobacteria</taxon>
        <taxon>Enterobacterales</taxon>
        <taxon>Pectobacteriaceae</taxon>
        <taxon>Affinibrenneria</taxon>
    </lineage>
</organism>
<dbReference type="SUPFAM" id="SSF56281">
    <property type="entry name" value="Metallo-hydrolase/oxidoreductase"/>
    <property type="match status" value="1"/>
</dbReference>
<keyword evidence="3" id="KW-1185">Reference proteome</keyword>
<protein>
    <submittedName>
        <fullName evidence="2">Ribonuclease Z</fullName>
    </submittedName>
</protein>
<name>A0A5J5FS98_9GAMM</name>
<dbReference type="PANTHER" id="PTHR46018">
    <property type="entry name" value="ZINC PHOSPHODIESTERASE ELAC PROTEIN 1"/>
    <property type="match status" value="1"/>
</dbReference>
<dbReference type="InterPro" id="IPR001279">
    <property type="entry name" value="Metallo-B-lactamas"/>
</dbReference>
<accession>A0A5J5FS98</accession>
<dbReference type="InterPro" id="IPR036866">
    <property type="entry name" value="RibonucZ/Hydroxyglut_hydro"/>
</dbReference>
<dbReference type="OrthoDB" id="9803916at2"/>
<dbReference type="GO" id="GO:0042781">
    <property type="term" value="F:3'-tRNA processing endoribonuclease activity"/>
    <property type="evidence" value="ECO:0007669"/>
    <property type="project" value="TreeGrafter"/>
</dbReference>
<dbReference type="PANTHER" id="PTHR46018:SF2">
    <property type="entry name" value="ZINC PHOSPHODIESTERASE ELAC PROTEIN 1"/>
    <property type="match status" value="1"/>
</dbReference>
<dbReference type="AlphaFoldDB" id="A0A5J5FS98"/>
<feature type="domain" description="Metallo-beta-lactamase" evidence="1">
    <location>
        <begin position="17"/>
        <end position="210"/>
    </location>
</feature>
<dbReference type="RefSeq" id="WP_150437240.1">
    <property type="nucleotide sequence ID" value="NZ_VYKJ01000015.1"/>
</dbReference>
<dbReference type="SMART" id="SM00849">
    <property type="entry name" value="Lactamase_B"/>
    <property type="match status" value="1"/>
</dbReference>
<evidence type="ECO:0000313" key="2">
    <source>
        <dbReference type="EMBL" id="KAA8996161.1"/>
    </source>
</evidence>